<feature type="binding site" evidence="5">
    <location>
        <begin position="282"/>
        <end position="285"/>
    </location>
    <ligand>
        <name>pyridoxal 5'-phosphate</name>
        <dbReference type="ChEBI" id="CHEBI:597326"/>
    </ligand>
</feature>
<keyword evidence="3 5" id="KW-0663">Pyridoxal phosphate</keyword>
<evidence type="ECO:0000256" key="8">
    <source>
        <dbReference type="RuleBase" id="RU003738"/>
    </source>
</evidence>
<keyword evidence="2 5" id="KW-0210">Decarboxylase</keyword>
<dbReference type="SUPFAM" id="SSF51419">
    <property type="entry name" value="PLP-binding barrel"/>
    <property type="match status" value="1"/>
</dbReference>
<evidence type="ECO:0000256" key="6">
    <source>
        <dbReference type="NCBIfam" id="TIGR01048"/>
    </source>
</evidence>
<dbReference type="Gene3D" id="3.20.20.10">
    <property type="entry name" value="Alanine racemase"/>
    <property type="match status" value="1"/>
</dbReference>
<evidence type="ECO:0000256" key="2">
    <source>
        <dbReference type="ARBA" id="ARBA00022793"/>
    </source>
</evidence>
<dbReference type="AlphaFoldDB" id="A0A6J4RSZ5"/>
<reference evidence="10" key="1">
    <citation type="submission" date="2020-02" db="EMBL/GenBank/DDBJ databases">
        <authorList>
            <person name="Meier V. D."/>
        </authorList>
    </citation>
    <scope>NUCLEOTIDE SEQUENCE</scope>
    <source>
        <strain evidence="10">AVDCRST_MAG85</strain>
    </source>
</reference>
<evidence type="ECO:0000256" key="3">
    <source>
        <dbReference type="ARBA" id="ARBA00022898"/>
    </source>
</evidence>
<dbReference type="InterPro" id="IPR009006">
    <property type="entry name" value="Ala_racemase/Decarboxylase_C"/>
</dbReference>
<comment type="subunit">
    <text evidence="5">Homodimer.</text>
</comment>
<feature type="binding site" evidence="5">
    <location>
        <position position="285"/>
    </location>
    <ligand>
        <name>substrate</name>
    </ligand>
</feature>
<dbReference type="SUPFAM" id="SSF50621">
    <property type="entry name" value="Alanine racemase C-terminal domain-like"/>
    <property type="match status" value="1"/>
</dbReference>
<feature type="binding site" evidence="5">
    <location>
        <position position="320"/>
    </location>
    <ligand>
        <name>substrate</name>
    </ligand>
</feature>
<evidence type="ECO:0000256" key="1">
    <source>
        <dbReference type="ARBA" id="ARBA00001933"/>
    </source>
</evidence>
<feature type="binding site" evidence="5">
    <location>
        <position position="350"/>
    </location>
    <ligand>
        <name>substrate</name>
    </ligand>
</feature>
<dbReference type="HAMAP" id="MF_02120">
    <property type="entry name" value="LysA"/>
    <property type="match status" value="1"/>
</dbReference>
<dbReference type="FunFam" id="3.20.20.10:FF:000003">
    <property type="entry name" value="Diaminopimelate decarboxylase"/>
    <property type="match status" value="1"/>
</dbReference>
<name>A0A6J4RSZ5_9ACTN</name>
<organism evidence="10">
    <name type="scientific">uncultured Solirubrobacteraceae bacterium</name>
    <dbReference type="NCBI Taxonomy" id="1162706"/>
    <lineage>
        <taxon>Bacteria</taxon>
        <taxon>Bacillati</taxon>
        <taxon>Actinomycetota</taxon>
        <taxon>Thermoleophilia</taxon>
        <taxon>Solirubrobacterales</taxon>
        <taxon>Solirubrobacteraceae</taxon>
        <taxon>environmental samples</taxon>
    </lineage>
</organism>
<dbReference type="PANTHER" id="PTHR43727:SF2">
    <property type="entry name" value="GROUP IV DECARBOXYLASE"/>
    <property type="match status" value="1"/>
</dbReference>
<feature type="active site" description="Proton donor" evidence="7">
    <location>
        <position position="349"/>
    </location>
</feature>
<dbReference type="Pfam" id="PF02784">
    <property type="entry name" value="Orn_Arg_deC_N"/>
    <property type="match status" value="1"/>
</dbReference>
<dbReference type="PRINTS" id="PR01179">
    <property type="entry name" value="ODADCRBXLASE"/>
</dbReference>
<comment type="pathway">
    <text evidence="5 8">Amino-acid biosynthesis; L-lysine biosynthesis via DAP pathway; L-lysine from DL-2,6-diaminopimelate: step 1/1.</text>
</comment>
<comment type="catalytic activity">
    <reaction evidence="5 8">
        <text>meso-2,6-diaminopimelate + H(+) = L-lysine + CO2</text>
        <dbReference type="Rhea" id="RHEA:15101"/>
        <dbReference type="ChEBI" id="CHEBI:15378"/>
        <dbReference type="ChEBI" id="CHEBI:16526"/>
        <dbReference type="ChEBI" id="CHEBI:32551"/>
        <dbReference type="ChEBI" id="CHEBI:57791"/>
        <dbReference type="EC" id="4.1.1.20"/>
    </reaction>
</comment>
<dbReference type="GO" id="GO:0008836">
    <property type="term" value="F:diaminopimelate decarboxylase activity"/>
    <property type="evidence" value="ECO:0007669"/>
    <property type="project" value="UniProtKB-UniRule"/>
</dbReference>
<feature type="binding site" evidence="5">
    <location>
        <position position="378"/>
    </location>
    <ligand>
        <name>pyridoxal 5'-phosphate</name>
        <dbReference type="ChEBI" id="CHEBI:597326"/>
    </ligand>
</feature>
<dbReference type="PANTHER" id="PTHR43727">
    <property type="entry name" value="DIAMINOPIMELATE DECARBOXYLASE"/>
    <property type="match status" value="1"/>
</dbReference>
<evidence type="ECO:0000256" key="4">
    <source>
        <dbReference type="ARBA" id="ARBA00023239"/>
    </source>
</evidence>
<proteinExistence type="inferred from homology"/>
<comment type="function">
    <text evidence="5">Specifically catalyzes the decarboxylation of meso-diaminopimelate (meso-DAP) to L-lysine.</text>
</comment>
<evidence type="ECO:0000256" key="7">
    <source>
        <dbReference type="PIRSR" id="PIRSR600183-50"/>
    </source>
</evidence>
<dbReference type="Gene3D" id="2.40.37.10">
    <property type="entry name" value="Lyase, Ornithine Decarboxylase, Chain A, domain 1"/>
    <property type="match status" value="1"/>
</dbReference>
<dbReference type="EMBL" id="CADCVT010000045">
    <property type="protein sequence ID" value="CAA9476911.1"/>
    <property type="molecule type" value="Genomic_DNA"/>
</dbReference>
<keyword evidence="4 5" id="KW-0456">Lyase</keyword>
<dbReference type="GO" id="GO:0009089">
    <property type="term" value="P:lysine biosynthetic process via diaminopimelate"/>
    <property type="evidence" value="ECO:0007669"/>
    <property type="project" value="UniProtKB-UniRule"/>
</dbReference>
<feature type="binding site" evidence="5">
    <location>
        <position position="244"/>
    </location>
    <ligand>
        <name>pyridoxal 5'-phosphate</name>
        <dbReference type="ChEBI" id="CHEBI:597326"/>
    </ligand>
</feature>
<dbReference type="EC" id="4.1.1.20" evidence="5 6"/>
<dbReference type="InterPro" id="IPR029066">
    <property type="entry name" value="PLP-binding_barrel"/>
</dbReference>
<accession>A0A6J4RSZ5</accession>
<dbReference type="InterPro" id="IPR022644">
    <property type="entry name" value="De-COase2_N"/>
</dbReference>
<gene>
    <name evidence="5" type="primary">lysA</name>
    <name evidence="10" type="ORF">AVDCRST_MAG85-396</name>
</gene>
<sequence>MAVSTSLSHVYPRNAALDGRGRLHVGGCDVLEMAAVFGTPAYLVDEDDLRGRAREFKAAFEGLHDDVQLVFATKAFPCTAVLRLFAEEGLGCDVASGGELALALKAGVPPEKIHLHGNAKSEQEIAQALEARIGDIVVDNFDDLDKLERLVPEDRVQPVQLRITPDVAGDTHAAISTGQADSKFGFGLDEARVAIDRVADNPRISLTGLHAHIGSQLLALQPFRLAVAAMASLGHFETVNLGGGLGVAYHRAEEAPRIADYARAKVDAVHQHFGKDVTIMDEPGRALVANSTVTLYRVQSVKRNVSTLVGVDGGMSDNLRPMLYGARYEAEVADRFGGDTPCHLVGKHCESGDVIIQAANLNHPAPGDVVVTPATGGYGYSMANNYNGQPRAPVIFCKDGDARVVVRRETYDDLLARDV</sequence>
<feature type="binding site" evidence="5">
    <location>
        <position position="378"/>
    </location>
    <ligand>
        <name>substrate</name>
    </ligand>
</feature>
<comment type="cofactor">
    <cofactor evidence="1 5 7 8">
        <name>pyridoxal 5'-phosphate</name>
        <dbReference type="ChEBI" id="CHEBI:597326"/>
    </cofactor>
</comment>
<comment type="similarity">
    <text evidence="5">Belongs to the Orn/Lys/Arg decarboxylase class-II family. LysA subfamily.</text>
</comment>
<dbReference type="UniPathway" id="UPA00034">
    <property type="reaction ID" value="UER00027"/>
</dbReference>
<dbReference type="NCBIfam" id="TIGR01048">
    <property type="entry name" value="lysA"/>
    <property type="match status" value="1"/>
</dbReference>
<feature type="binding site" evidence="5">
    <location>
        <position position="324"/>
    </location>
    <ligand>
        <name>substrate</name>
    </ligand>
</feature>
<feature type="domain" description="Orn/DAP/Arg decarboxylase 2 N-terminal" evidence="9">
    <location>
        <begin position="48"/>
        <end position="289"/>
    </location>
</feature>
<protein>
    <recommendedName>
        <fullName evidence="5 6">Diaminopimelate decarboxylase</fullName>
        <shortName evidence="5">DAP decarboxylase</shortName>
        <shortName evidence="5">DAPDC</shortName>
        <ecNumber evidence="5 6">4.1.1.20</ecNumber>
    </recommendedName>
</protein>
<dbReference type="PRINTS" id="PR01181">
    <property type="entry name" value="DAPDCRBXLASE"/>
</dbReference>
<dbReference type="GO" id="GO:0030170">
    <property type="term" value="F:pyridoxal phosphate binding"/>
    <property type="evidence" value="ECO:0007669"/>
    <property type="project" value="UniProtKB-UniRule"/>
</dbReference>
<keyword evidence="5" id="KW-0028">Amino-acid biosynthesis</keyword>
<feature type="modified residue" description="N6-(pyridoxal phosphate)lysine" evidence="5 7">
    <location>
        <position position="74"/>
    </location>
</feature>
<dbReference type="CDD" id="cd06828">
    <property type="entry name" value="PLPDE_III_DapDC"/>
    <property type="match status" value="1"/>
</dbReference>
<evidence type="ECO:0000256" key="5">
    <source>
        <dbReference type="HAMAP-Rule" id="MF_02120"/>
    </source>
</evidence>
<dbReference type="InterPro" id="IPR002986">
    <property type="entry name" value="DAP_deCOOHase_LysA"/>
</dbReference>
<dbReference type="InterPro" id="IPR000183">
    <property type="entry name" value="Orn/DAP/Arg_de-COase"/>
</dbReference>
<keyword evidence="5 8" id="KW-0457">Lysine biosynthesis</keyword>
<evidence type="ECO:0000259" key="9">
    <source>
        <dbReference type="Pfam" id="PF02784"/>
    </source>
</evidence>
<evidence type="ECO:0000313" key="10">
    <source>
        <dbReference type="EMBL" id="CAA9476911.1"/>
    </source>
</evidence>